<dbReference type="OrthoDB" id="42781at2"/>
<gene>
    <name evidence="9" type="ORF">DFR58_10773</name>
</gene>
<dbReference type="Gene3D" id="1.10.3720.10">
    <property type="entry name" value="MetI-like"/>
    <property type="match status" value="1"/>
</dbReference>
<dbReference type="CDD" id="cd06261">
    <property type="entry name" value="TM_PBP2"/>
    <property type="match status" value="1"/>
</dbReference>
<evidence type="ECO:0000256" key="6">
    <source>
        <dbReference type="ARBA" id="ARBA00023136"/>
    </source>
</evidence>
<evidence type="ECO:0000256" key="2">
    <source>
        <dbReference type="ARBA" id="ARBA00022448"/>
    </source>
</evidence>
<comment type="subcellular location">
    <subcellularLocation>
        <location evidence="1">Cell membrane</location>
        <topology evidence="1">Multi-pass membrane protein</topology>
    </subcellularLocation>
</comment>
<dbReference type="PANTHER" id="PTHR30193">
    <property type="entry name" value="ABC TRANSPORTER PERMEASE PROTEIN"/>
    <property type="match status" value="1"/>
</dbReference>
<sequence length="297" mass="33491">MFTFKQNKLIVIAFLIPALLFYISFMLYPAFYAIVLSFFKWSGVASTDTYFNGLNNYILLFRNPVFWLSVKNLVFLLVVSVLTQLPIAFILAYMLSGNIRYVNIFKVSYFMPVILSATAVSMMWKLILDDKYGLLNNFLRGVGLESLSRSWLTDPDISFKVITLINSWQHVGYFLIILIAGIATISEELFEALKIDGAGIFTTVFKVVIPLIKEVIGVCVVLILTQCMKTFDIIYVMTSGTFGPNNVNQVPVGLMYYRSFIEDNFGQGSAIATMVLLFGVLLSSVVYIKGFQQKNTV</sequence>
<keyword evidence="3" id="KW-1003">Cell membrane</keyword>
<organism evidence="9 10">
    <name type="scientific">Anaerobacterium chartisolvens</name>
    <dbReference type="NCBI Taxonomy" id="1297424"/>
    <lineage>
        <taxon>Bacteria</taxon>
        <taxon>Bacillati</taxon>
        <taxon>Bacillota</taxon>
        <taxon>Clostridia</taxon>
        <taxon>Eubacteriales</taxon>
        <taxon>Oscillospiraceae</taxon>
        <taxon>Anaerobacterium</taxon>
    </lineage>
</organism>
<dbReference type="InterPro" id="IPR000515">
    <property type="entry name" value="MetI-like"/>
</dbReference>
<name>A0A369BAH9_9FIRM</name>
<keyword evidence="5 7" id="KW-1133">Transmembrane helix</keyword>
<dbReference type="PROSITE" id="PS50928">
    <property type="entry name" value="ABC_TM1"/>
    <property type="match status" value="1"/>
</dbReference>
<keyword evidence="6 7" id="KW-0472">Membrane</keyword>
<feature type="transmembrane region" description="Helical" evidence="7">
    <location>
        <begin position="168"/>
        <end position="186"/>
    </location>
</feature>
<evidence type="ECO:0000256" key="1">
    <source>
        <dbReference type="ARBA" id="ARBA00004651"/>
    </source>
</evidence>
<feature type="domain" description="ABC transmembrane type-1" evidence="8">
    <location>
        <begin position="70"/>
        <end position="286"/>
    </location>
</feature>
<dbReference type="SUPFAM" id="SSF161098">
    <property type="entry name" value="MetI-like"/>
    <property type="match status" value="1"/>
</dbReference>
<keyword evidence="2" id="KW-0813">Transport</keyword>
<evidence type="ECO:0000313" key="10">
    <source>
        <dbReference type="Proteomes" id="UP000253034"/>
    </source>
</evidence>
<evidence type="ECO:0000256" key="7">
    <source>
        <dbReference type="SAM" id="Phobius"/>
    </source>
</evidence>
<feature type="transmembrane region" description="Helical" evidence="7">
    <location>
        <begin position="198"/>
        <end position="224"/>
    </location>
</feature>
<dbReference type="Proteomes" id="UP000253034">
    <property type="component" value="Unassembled WGS sequence"/>
</dbReference>
<feature type="transmembrane region" description="Helical" evidence="7">
    <location>
        <begin position="73"/>
        <end position="95"/>
    </location>
</feature>
<dbReference type="PANTHER" id="PTHR30193:SF37">
    <property type="entry name" value="INNER MEMBRANE ABC TRANSPORTER PERMEASE PROTEIN YCJO"/>
    <property type="match status" value="1"/>
</dbReference>
<evidence type="ECO:0000256" key="4">
    <source>
        <dbReference type="ARBA" id="ARBA00022692"/>
    </source>
</evidence>
<proteinExistence type="predicted"/>
<keyword evidence="10" id="KW-1185">Reference proteome</keyword>
<evidence type="ECO:0000259" key="8">
    <source>
        <dbReference type="PROSITE" id="PS50928"/>
    </source>
</evidence>
<feature type="transmembrane region" description="Helical" evidence="7">
    <location>
        <begin position="265"/>
        <end position="288"/>
    </location>
</feature>
<dbReference type="EMBL" id="QPJT01000007">
    <property type="protein sequence ID" value="RCX17527.1"/>
    <property type="molecule type" value="Genomic_DNA"/>
</dbReference>
<dbReference type="GO" id="GO:0055085">
    <property type="term" value="P:transmembrane transport"/>
    <property type="evidence" value="ECO:0007669"/>
    <property type="project" value="InterPro"/>
</dbReference>
<evidence type="ECO:0000313" key="9">
    <source>
        <dbReference type="EMBL" id="RCX17527.1"/>
    </source>
</evidence>
<reference evidence="9 10" key="1">
    <citation type="submission" date="2018-07" db="EMBL/GenBank/DDBJ databases">
        <title>Genomic Encyclopedia of Type Strains, Phase IV (KMG-IV): sequencing the most valuable type-strain genomes for metagenomic binning, comparative biology and taxonomic classification.</title>
        <authorList>
            <person name="Goeker M."/>
        </authorList>
    </citation>
    <scope>NUCLEOTIDE SEQUENCE [LARGE SCALE GENOMIC DNA]</scope>
    <source>
        <strain evidence="9 10">DSM 27016</strain>
    </source>
</reference>
<protein>
    <submittedName>
        <fullName evidence="9">Carbohydrate ABC transporter membrane protein 1 (CUT1 family)</fullName>
    </submittedName>
</protein>
<evidence type="ECO:0000256" key="5">
    <source>
        <dbReference type="ARBA" id="ARBA00022989"/>
    </source>
</evidence>
<dbReference type="InterPro" id="IPR035906">
    <property type="entry name" value="MetI-like_sf"/>
</dbReference>
<dbReference type="AlphaFoldDB" id="A0A369BAH9"/>
<evidence type="ECO:0000256" key="3">
    <source>
        <dbReference type="ARBA" id="ARBA00022475"/>
    </source>
</evidence>
<dbReference type="GO" id="GO:0005886">
    <property type="term" value="C:plasma membrane"/>
    <property type="evidence" value="ECO:0007669"/>
    <property type="project" value="UniProtKB-SubCell"/>
</dbReference>
<feature type="transmembrane region" description="Helical" evidence="7">
    <location>
        <begin position="107"/>
        <end position="127"/>
    </location>
</feature>
<feature type="transmembrane region" description="Helical" evidence="7">
    <location>
        <begin position="12"/>
        <end position="39"/>
    </location>
</feature>
<dbReference type="InterPro" id="IPR051393">
    <property type="entry name" value="ABC_transporter_permease"/>
</dbReference>
<keyword evidence="4 7" id="KW-0812">Transmembrane</keyword>
<dbReference type="RefSeq" id="WP_114297245.1">
    <property type="nucleotide sequence ID" value="NZ_QPJT01000007.1"/>
</dbReference>
<accession>A0A369BAH9</accession>
<comment type="caution">
    <text evidence="9">The sequence shown here is derived from an EMBL/GenBank/DDBJ whole genome shotgun (WGS) entry which is preliminary data.</text>
</comment>